<dbReference type="Pfam" id="PF14310">
    <property type="entry name" value="Fn3-like"/>
    <property type="match status" value="1"/>
</dbReference>
<evidence type="ECO:0000256" key="2">
    <source>
        <dbReference type="ARBA" id="ARBA00005336"/>
    </source>
</evidence>
<dbReference type="Gene3D" id="3.20.20.300">
    <property type="entry name" value="Glycoside hydrolase, family 3, N-terminal domain"/>
    <property type="match status" value="1"/>
</dbReference>
<dbReference type="EC" id="3.2.1.21" evidence="3 6"/>
<comment type="similarity">
    <text evidence="2 6">Belongs to the glycosyl hydrolase 3 family.</text>
</comment>
<dbReference type="Pfam" id="PF01915">
    <property type="entry name" value="Glyco_hydro_3_C"/>
    <property type="match status" value="1"/>
</dbReference>
<reference evidence="8" key="2">
    <citation type="submission" date="2021-01" db="EMBL/GenBank/DDBJ databases">
        <authorList>
            <person name="Schikora-Tamarit M.A."/>
        </authorList>
    </citation>
    <scope>NUCLEOTIDE SEQUENCE</scope>
    <source>
        <strain evidence="8">NCAIM Y.01608</strain>
    </source>
</reference>
<evidence type="ECO:0000256" key="1">
    <source>
        <dbReference type="ARBA" id="ARBA00000448"/>
    </source>
</evidence>
<name>A0A9P8NUF5_9ASCO</name>
<evidence type="ECO:0000259" key="7">
    <source>
        <dbReference type="PROSITE" id="PS51820"/>
    </source>
</evidence>
<dbReference type="SUPFAM" id="SSF51445">
    <property type="entry name" value="(Trans)glycosidases"/>
    <property type="match status" value="1"/>
</dbReference>
<evidence type="ECO:0000256" key="5">
    <source>
        <dbReference type="ARBA" id="ARBA00023295"/>
    </source>
</evidence>
<reference evidence="8" key="1">
    <citation type="journal article" date="2021" name="Open Biol.">
        <title>Shared evolutionary footprints suggest mitochondrial oxidative damage underlies multiple complex I losses in fungi.</title>
        <authorList>
            <person name="Schikora-Tamarit M.A."/>
            <person name="Marcet-Houben M."/>
            <person name="Nosek J."/>
            <person name="Gabaldon T."/>
        </authorList>
    </citation>
    <scope>NUCLEOTIDE SEQUENCE</scope>
    <source>
        <strain evidence="8">NCAIM Y.01608</strain>
    </source>
</reference>
<feature type="domain" description="PA14" evidence="7">
    <location>
        <begin position="381"/>
        <end position="542"/>
    </location>
</feature>
<dbReference type="AlphaFoldDB" id="A0A9P8NUF5"/>
<sequence>MLPEAKKIQGADYWHTTGLPQFGIPKIRTSDGPNGIRGQNHFNSTPTACIPSGTALASTWDDDLLFQVGVLLDKEARAKGVHVILGPTANIQRVPLGGRGFESFSEDPYLSGILSAAYIKGFQKSGLAATMKHFVGNDQEHERFSSNSVISQRALREIYLRPFEIAIKESQPKAIMTSYNRVNGVHVSEDKYLLSEVLRHEWGYQGLIMSDWTGTYSTTEALLAGLDLEMPGPGIWRGANLSRALVAGKISDDVLDERARKVLQLANSVIDAGIEDNKAEEQRDTPETRAFLRKIAGEAVVLLKNKDGVLPLKKEKTLVIGPNAIYTAYSGGGSALVTPYYTVSPFDAISKEIGPENVSFQIGAYSHRYMPSLARYLKLDNGSTGVRFQIYNEPFEVKDRVAVDDLTLRDINYFRMNDYVNPKLKSNTFYCCLTSNFIPESDGTFDFGLSAYGTALLFLDDQLIIDNLHNQKPGESFYGKGTVEVRGSYIVKAGTPYRLRIEFGSSPTSMLHQSNPVFFGAGGLMFGGAPRINDEQEIQQAAEAARQASQVILVTGLNKEWESEGSDRKNMKLPGHNDRLIDSVLDANPCTVVVIQAGTPVEMPWESKAKALLYTSYGGNETGSGIADVIFGNVNPAGKLPLTFPKRLEDCPGYLNFGTENGRVLYGEDVYVGYRFYDTLGVSTLFPFGHGLSYTSFALSDLKVHYDDMLEVEVLAKNTGDRAGAEVVQVYIHHNCPAIKRPFKELKGFSKVFLEAGSSQKLCISINGKFATSYWNEARGKWIMEAGNYTVLVGTSSEGEFLEQEFTVSRPLEWLDRLHTPSITGTLRPSSASSTAEAISAIPAQPRTIQSASCCSTSCFAQLAINERTSSLGFVSSSLTVSFVDKRPAQNLSRP</sequence>
<dbReference type="PROSITE" id="PS00775">
    <property type="entry name" value="GLYCOSYL_HYDROL_F3"/>
    <property type="match status" value="1"/>
</dbReference>
<protein>
    <recommendedName>
        <fullName evidence="3 6">beta-glucosidase</fullName>
        <ecNumber evidence="3 6">3.2.1.21</ecNumber>
    </recommendedName>
</protein>
<dbReference type="InterPro" id="IPR019800">
    <property type="entry name" value="Glyco_hydro_3_AS"/>
</dbReference>
<evidence type="ECO:0000256" key="3">
    <source>
        <dbReference type="ARBA" id="ARBA00012744"/>
    </source>
</evidence>
<dbReference type="Gene3D" id="2.60.40.10">
    <property type="entry name" value="Immunoglobulins"/>
    <property type="match status" value="1"/>
</dbReference>
<dbReference type="Gene3D" id="2.60.120.260">
    <property type="entry name" value="Galactose-binding domain-like"/>
    <property type="match status" value="1"/>
</dbReference>
<dbReference type="InterPro" id="IPR036881">
    <property type="entry name" value="Glyco_hydro_3_C_sf"/>
</dbReference>
<dbReference type="GO" id="GO:0009251">
    <property type="term" value="P:glucan catabolic process"/>
    <property type="evidence" value="ECO:0007669"/>
    <property type="project" value="TreeGrafter"/>
</dbReference>
<keyword evidence="5 6" id="KW-0326">Glycosidase</keyword>
<keyword evidence="9" id="KW-1185">Reference proteome</keyword>
<comment type="catalytic activity">
    <reaction evidence="1 6">
        <text>Hydrolysis of terminal, non-reducing beta-D-glucosyl residues with release of beta-D-glucose.</text>
        <dbReference type="EC" id="3.2.1.21"/>
    </reaction>
</comment>
<evidence type="ECO:0000313" key="8">
    <source>
        <dbReference type="EMBL" id="KAH3659441.1"/>
    </source>
</evidence>
<keyword evidence="4 6" id="KW-0378">Hydrolase</keyword>
<dbReference type="SMART" id="SM00758">
    <property type="entry name" value="PA14"/>
    <property type="match status" value="1"/>
</dbReference>
<proteinExistence type="inferred from homology"/>
<dbReference type="EMBL" id="JAEUBD010001540">
    <property type="protein sequence ID" value="KAH3659441.1"/>
    <property type="molecule type" value="Genomic_DNA"/>
</dbReference>
<dbReference type="InterPro" id="IPR026891">
    <property type="entry name" value="Fn3-like"/>
</dbReference>
<evidence type="ECO:0000313" key="9">
    <source>
        <dbReference type="Proteomes" id="UP000788993"/>
    </source>
</evidence>
<keyword evidence="6" id="KW-0119">Carbohydrate metabolism</keyword>
<dbReference type="Pfam" id="PF00933">
    <property type="entry name" value="Glyco_hydro_3"/>
    <property type="match status" value="1"/>
</dbReference>
<accession>A0A9P8NUF5</accession>
<dbReference type="Pfam" id="PF07691">
    <property type="entry name" value="PA14"/>
    <property type="match status" value="1"/>
</dbReference>
<dbReference type="InterPro" id="IPR013783">
    <property type="entry name" value="Ig-like_fold"/>
</dbReference>
<dbReference type="Gene3D" id="3.40.50.1700">
    <property type="entry name" value="Glycoside hydrolase family 3 C-terminal domain"/>
    <property type="match status" value="1"/>
</dbReference>
<gene>
    <name evidence="8" type="ORF">OGATHE_006325</name>
</gene>
<dbReference type="InterPro" id="IPR036962">
    <property type="entry name" value="Glyco_hydro_3_N_sf"/>
</dbReference>
<dbReference type="InterPro" id="IPR050288">
    <property type="entry name" value="Cellulose_deg_GH3"/>
</dbReference>
<dbReference type="InterPro" id="IPR037524">
    <property type="entry name" value="PA14/GLEYA"/>
</dbReference>
<dbReference type="InterPro" id="IPR011658">
    <property type="entry name" value="PA14_dom"/>
</dbReference>
<dbReference type="InterPro" id="IPR017853">
    <property type="entry name" value="GH"/>
</dbReference>
<comment type="pathway">
    <text evidence="6">Glycan metabolism; cellulose degradation.</text>
</comment>
<dbReference type="SMART" id="SM01217">
    <property type="entry name" value="Fn3_like"/>
    <property type="match status" value="1"/>
</dbReference>
<evidence type="ECO:0000256" key="6">
    <source>
        <dbReference type="RuleBase" id="RU361161"/>
    </source>
</evidence>
<organism evidence="8 9">
    <name type="scientific">Ogataea polymorpha</name>
    <dbReference type="NCBI Taxonomy" id="460523"/>
    <lineage>
        <taxon>Eukaryota</taxon>
        <taxon>Fungi</taxon>
        <taxon>Dikarya</taxon>
        <taxon>Ascomycota</taxon>
        <taxon>Saccharomycotina</taxon>
        <taxon>Pichiomycetes</taxon>
        <taxon>Pichiales</taxon>
        <taxon>Pichiaceae</taxon>
        <taxon>Ogataea</taxon>
    </lineage>
</organism>
<dbReference type="FunFam" id="2.60.40.10:FF:000495">
    <property type="entry name" value="Periplasmic beta-glucosidase"/>
    <property type="match status" value="1"/>
</dbReference>
<dbReference type="SUPFAM" id="SSF52279">
    <property type="entry name" value="Beta-D-glucan exohydrolase, C-terminal domain"/>
    <property type="match status" value="1"/>
</dbReference>
<comment type="caution">
    <text evidence="8">The sequence shown here is derived from an EMBL/GenBank/DDBJ whole genome shotgun (WGS) entry which is preliminary data.</text>
</comment>
<dbReference type="InterPro" id="IPR001764">
    <property type="entry name" value="Glyco_hydro_3_N"/>
</dbReference>
<dbReference type="InterPro" id="IPR002772">
    <property type="entry name" value="Glyco_hydro_3_C"/>
</dbReference>
<dbReference type="GO" id="GO:0008422">
    <property type="term" value="F:beta-glucosidase activity"/>
    <property type="evidence" value="ECO:0007669"/>
    <property type="project" value="UniProtKB-EC"/>
</dbReference>
<evidence type="ECO:0000256" key="4">
    <source>
        <dbReference type="ARBA" id="ARBA00022801"/>
    </source>
</evidence>
<keyword evidence="6" id="KW-0624">Polysaccharide degradation</keyword>
<dbReference type="PANTHER" id="PTHR42715">
    <property type="entry name" value="BETA-GLUCOSIDASE"/>
    <property type="match status" value="1"/>
</dbReference>
<dbReference type="PRINTS" id="PR00133">
    <property type="entry name" value="GLHYDRLASE3"/>
</dbReference>
<dbReference type="Proteomes" id="UP000788993">
    <property type="component" value="Unassembled WGS sequence"/>
</dbReference>
<dbReference type="PANTHER" id="PTHR42715:SF27">
    <property type="entry name" value="BETA-GLUCOSIDASE-RELATED"/>
    <property type="match status" value="1"/>
</dbReference>
<dbReference type="PROSITE" id="PS51820">
    <property type="entry name" value="PA14"/>
    <property type="match status" value="1"/>
</dbReference>